<evidence type="ECO:0000313" key="2">
    <source>
        <dbReference type="Proteomes" id="UP000198211"/>
    </source>
</evidence>
<reference evidence="2" key="1">
    <citation type="submission" date="2017-03" db="EMBL/GenBank/DDBJ databases">
        <title>Phytopthora megakarya and P. palmivora, two closely related causual agents of cacao black pod achieved similar genome size and gene model numbers by different mechanisms.</title>
        <authorList>
            <person name="Ali S."/>
            <person name="Shao J."/>
            <person name="Larry D.J."/>
            <person name="Kronmiller B."/>
            <person name="Shen D."/>
            <person name="Strem M.D."/>
            <person name="Melnick R.L."/>
            <person name="Guiltinan M.J."/>
            <person name="Tyler B.M."/>
            <person name="Meinhardt L.W."/>
            <person name="Bailey B.A."/>
        </authorList>
    </citation>
    <scope>NUCLEOTIDE SEQUENCE [LARGE SCALE GENOMIC DNA]</scope>
    <source>
        <strain evidence="2">zdho120</strain>
    </source>
</reference>
<gene>
    <name evidence="1" type="ORF">PHMEG_00025516</name>
</gene>
<dbReference type="STRING" id="4795.A0A225VAY7"/>
<keyword evidence="1" id="KW-0808">Transferase</keyword>
<comment type="caution">
    <text evidence="1">The sequence shown here is derived from an EMBL/GenBank/DDBJ whole genome shotgun (WGS) entry which is preliminary data.</text>
</comment>
<dbReference type="InterPro" id="IPR012337">
    <property type="entry name" value="RNaseH-like_sf"/>
</dbReference>
<protein>
    <submittedName>
        <fullName evidence="1">Cyclic AMP-dependent protein kinase</fullName>
    </submittedName>
</protein>
<proteinExistence type="predicted"/>
<dbReference type="InterPro" id="IPR036397">
    <property type="entry name" value="RNaseH_sf"/>
</dbReference>
<dbReference type="OrthoDB" id="122917at2759"/>
<sequence length="120" mass="13841">MREMIMDGAPELNGLVAKQTKPVEYRPMLLGLVKSHHEIWKDMVSQYVNEKQNDWDDWIPCAMYAYNGARHEATGYSPNELMIGRRLRAPNELLRIDGWPEYHRKLVKNMASAAKIAKAA</sequence>
<dbReference type="EMBL" id="NBNE01005899">
    <property type="protein sequence ID" value="OWZ02856.1"/>
    <property type="molecule type" value="Genomic_DNA"/>
</dbReference>
<evidence type="ECO:0000313" key="1">
    <source>
        <dbReference type="EMBL" id="OWZ02856.1"/>
    </source>
</evidence>
<keyword evidence="2" id="KW-1185">Reference proteome</keyword>
<dbReference type="Gene3D" id="3.30.420.10">
    <property type="entry name" value="Ribonuclease H-like superfamily/Ribonuclease H"/>
    <property type="match status" value="1"/>
</dbReference>
<dbReference type="SUPFAM" id="SSF53098">
    <property type="entry name" value="Ribonuclease H-like"/>
    <property type="match status" value="1"/>
</dbReference>
<name>A0A225VAY7_9STRA</name>
<keyword evidence="1" id="KW-0418">Kinase</keyword>
<dbReference type="Proteomes" id="UP000198211">
    <property type="component" value="Unassembled WGS sequence"/>
</dbReference>
<dbReference type="AlphaFoldDB" id="A0A225VAY7"/>
<organism evidence="1 2">
    <name type="scientific">Phytophthora megakarya</name>
    <dbReference type="NCBI Taxonomy" id="4795"/>
    <lineage>
        <taxon>Eukaryota</taxon>
        <taxon>Sar</taxon>
        <taxon>Stramenopiles</taxon>
        <taxon>Oomycota</taxon>
        <taxon>Peronosporomycetes</taxon>
        <taxon>Peronosporales</taxon>
        <taxon>Peronosporaceae</taxon>
        <taxon>Phytophthora</taxon>
    </lineage>
</organism>
<dbReference type="GO" id="GO:0016301">
    <property type="term" value="F:kinase activity"/>
    <property type="evidence" value="ECO:0007669"/>
    <property type="project" value="UniProtKB-KW"/>
</dbReference>
<dbReference type="GO" id="GO:0003676">
    <property type="term" value="F:nucleic acid binding"/>
    <property type="evidence" value="ECO:0007669"/>
    <property type="project" value="InterPro"/>
</dbReference>
<accession>A0A225VAY7</accession>